<feature type="transmembrane region" description="Helical" evidence="1">
    <location>
        <begin position="150"/>
        <end position="170"/>
    </location>
</feature>
<keyword evidence="3" id="KW-1185">Reference proteome</keyword>
<gene>
    <name evidence="2" type="ordered locus">Glov_2970</name>
</gene>
<dbReference type="Proteomes" id="UP000002420">
    <property type="component" value="Chromosome"/>
</dbReference>
<keyword evidence="1" id="KW-0472">Membrane</keyword>
<dbReference type="HOGENOM" id="CLU_037802_0_1_7"/>
<dbReference type="EMBL" id="CP001089">
    <property type="protein sequence ID" value="ACD96677.1"/>
    <property type="molecule type" value="Genomic_DNA"/>
</dbReference>
<dbReference type="AlphaFoldDB" id="B3E8K1"/>
<protein>
    <submittedName>
        <fullName evidence="2">Uncharacterized protein</fullName>
    </submittedName>
</protein>
<proteinExistence type="predicted"/>
<dbReference type="KEGG" id="glo:Glov_2970"/>
<reference evidence="2 3" key="1">
    <citation type="submission" date="2008-05" db="EMBL/GenBank/DDBJ databases">
        <title>Complete sequence of chromosome of Geobacter lovleyi SZ.</title>
        <authorList>
            <consortium name="US DOE Joint Genome Institute"/>
            <person name="Lucas S."/>
            <person name="Copeland A."/>
            <person name="Lapidus A."/>
            <person name="Glavina del Rio T."/>
            <person name="Dalin E."/>
            <person name="Tice H."/>
            <person name="Bruce D."/>
            <person name="Goodwin L."/>
            <person name="Pitluck S."/>
            <person name="Chertkov O."/>
            <person name="Meincke L."/>
            <person name="Brettin T."/>
            <person name="Detter J.C."/>
            <person name="Han C."/>
            <person name="Tapia R."/>
            <person name="Kuske C.R."/>
            <person name="Schmutz J."/>
            <person name="Larimer F."/>
            <person name="Land M."/>
            <person name="Hauser L."/>
            <person name="Kyrpides N."/>
            <person name="Mikhailova N."/>
            <person name="Sung Y."/>
            <person name="Fletcher K.E."/>
            <person name="Ritalahti K.M."/>
            <person name="Loeffler F.E."/>
            <person name="Richardson P."/>
        </authorList>
    </citation>
    <scope>NUCLEOTIDE SEQUENCE [LARGE SCALE GENOMIC DNA]</scope>
    <source>
        <strain evidence="3">ATCC BAA-1151 / DSM 17278 / SZ</strain>
    </source>
</reference>
<evidence type="ECO:0000313" key="3">
    <source>
        <dbReference type="Proteomes" id="UP000002420"/>
    </source>
</evidence>
<organism evidence="2 3">
    <name type="scientific">Trichlorobacter lovleyi (strain ATCC BAA-1151 / DSM 17278 / SZ)</name>
    <name type="common">Geobacter lovleyi</name>
    <dbReference type="NCBI Taxonomy" id="398767"/>
    <lineage>
        <taxon>Bacteria</taxon>
        <taxon>Pseudomonadati</taxon>
        <taxon>Thermodesulfobacteriota</taxon>
        <taxon>Desulfuromonadia</taxon>
        <taxon>Geobacterales</taxon>
        <taxon>Geobacteraceae</taxon>
        <taxon>Trichlorobacter</taxon>
    </lineage>
</organism>
<name>B3E8K1_TRIL1</name>
<feature type="transmembrane region" description="Helical" evidence="1">
    <location>
        <begin position="110"/>
        <end position="129"/>
    </location>
</feature>
<keyword evidence="1" id="KW-0812">Transmembrane</keyword>
<dbReference type="RefSeq" id="WP_012471002.1">
    <property type="nucleotide sequence ID" value="NC_010814.1"/>
</dbReference>
<dbReference type="OrthoDB" id="9790409at2"/>
<feature type="transmembrane region" description="Helical" evidence="1">
    <location>
        <begin position="71"/>
        <end position="90"/>
    </location>
</feature>
<dbReference type="STRING" id="398767.Glov_2970"/>
<dbReference type="eggNOG" id="COG2391">
    <property type="taxonomic scope" value="Bacteria"/>
</dbReference>
<feature type="transmembrane region" description="Helical" evidence="1">
    <location>
        <begin position="41"/>
        <end position="59"/>
    </location>
</feature>
<sequence length="175" mass="18940">MSQLVYGLVTGFLFGFLLQKGRVLRFEKQVNALLFKDLTIIKFMLSSVAVAMVGTYLLVDLELAKLSIKATVLGANIIGGLLFGLGWGVLGYCPGTSIGAVAEGRWDALWGVLGMLAGAALYAEAFPAMKATILTWGNLGKVTLPQLMGINHWFVIVPFVIGALFLFRWIEKKGL</sequence>
<evidence type="ECO:0000256" key="1">
    <source>
        <dbReference type="SAM" id="Phobius"/>
    </source>
</evidence>
<keyword evidence="1" id="KW-1133">Transmembrane helix</keyword>
<accession>B3E8K1</accession>
<dbReference type="Pfam" id="PF04143">
    <property type="entry name" value="Sulf_transp"/>
    <property type="match status" value="1"/>
</dbReference>
<dbReference type="InterPro" id="IPR007272">
    <property type="entry name" value="Sulf_transp_TsuA/YedE"/>
</dbReference>
<evidence type="ECO:0000313" key="2">
    <source>
        <dbReference type="EMBL" id="ACD96677.1"/>
    </source>
</evidence>